<evidence type="ECO:0000313" key="9">
    <source>
        <dbReference type="WBParaSite" id="SMUV_0000913201-mRNA-1"/>
    </source>
</evidence>
<sequence>MLTTTVFLLIMLSFVSFKCSELNTIELQESVYQVNINDVPLGFNDDGIQIIDSKIEQLPENQKTIFMTSQFGQKFICTLPTTSKKEEAELAYKEKNYSKTTIEKIVSAGFYAKKCTKREFAWWTYEVCYGSVIKQYHVEVSGTISSAVSLGFFAKNMDVPSFAPKQDRQLYFEQQYSNGTICDLTGKPRTATVRYYCEQLLETGDSFIYEVDESSTCEYVISIKTGSLCKLPSFLPVGQHQDPMDILCRPWLRGFAAFNYIKKKEEESQRDAISLKACENGKILLTKMELAYREGLSILKQSFSLQRLMIKEPRSAKKANLLKKRLHKRYKNLVKELWRLNENLSNSRKQEGKLFLLDEFFELGESYTGFRDQENAEVYWYFRDPFWDKKYFPPTYAYIRSLNKFYDLADSDNLLADKIGKKRDQYSYALFLKYIDNGIITEADLSNLLGPLSIAFEENRIPTVENTLNLGSDAFKIGTNEDAVFSALQKLVVENRLKPFENRVIESLLNGDHFAPKTVMSKVARDLLSLRNLQERFYKLSNKDSSFVPAPYTAIEEIFKMYQDAYNRAIKRYDYGNYEVNLSGNIVALSNAEVGNKKLKIDDISTKNAYFLYQDELDYELYEVFPTSESGVAWEEKMAQKRMVMRAKRFNLRKLVENYFRKPDSDKSFEDVYDNVLMKQNKEHMKILKILLKTLQKDAILPEDGELTVHLVTADGEAINTNGDESWITNFVKSWLEEQSNINEEIQSHERLIKAYLFGATKEELEAQKQISEPKQTDLPVIRELP</sequence>
<name>A0A0N5AW47_9BILA</name>
<evidence type="ECO:0000256" key="6">
    <source>
        <dbReference type="SAM" id="SignalP"/>
    </source>
</evidence>
<comment type="subcellular location">
    <subcellularLocation>
        <location evidence="1">Endoplasmic reticulum</location>
    </subcellularLocation>
</comment>
<dbReference type="InterPro" id="IPR045149">
    <property type="entry name" value="OS-9-like"/>
</dbReference>
<accession>A0A0N5AW47</accession>
<dbReference type="GO" id="GO:0005788">
    <property type="term" value="C:endoplasmic reticulum lumen"/>
    <property type="evidence" value="ECO:0007669"/>
    <property type="project" value="TreeGrafter"/>
</dbReference>
<feature type="coiled-coil region" evidence="5">
    <location>
        <begin position="316"/>
        <end position="350"/>
    </location>
</feature>
<evidence type="ECO:0000256" key="4">
    <source>
        <dbReference type="ARBA" id="ARBA00023157"/>
    </source>
</evidence>
<evidence type="ECO:0000256" key="2">
    <source>
        <dbReference type="ARBA" id="ARBA00022729"/>
    </source>
</evidence>
<proteinExistence type="predicted"/>
<organism evidence="8 9">
    <name type="scientific">Syphacia muris</name>
    <dbReference type="NCBI Taxonomy" id="451379"/>
    <lineage>
        <taxon>Eukaryota</taxon>
        <taxon>Metazoa</taxon>
        <taxon>Ecdysozoa</taxon>
        <taxon>Nematoda</taxon>
        <taxon>Chromadorea</taxon>
        <taxon>Rhabditida</taxon>
        <taxon>Spirurina</taxon>
        <taxon>Oxyuridomorpha</taxon>
        <taxon>Oxyuroidea</taxon>
        <taxon>Oxyuridae</taxon>
        <taxon>Syphacia</taxon>
    </lineage>
</organism>
<dbReference type="InterPro" id="IPR012913">
    <property type="entry name" value="OS9-like_dom"/>
</dbReference>
<dbReference type="SUPFAM" id="SSF50911">
    <property type="entry name" value="Mannose 6-phosphate receptor domain"/>
    <property type="match status" value="1"/>
</dbReference>
<dbReference type="STRING" id="451379.A0A0N5AW47"/>
<dbReference type="Proteomes" id="UP000046393">
    <property type="component" value="Unplaced"/>
</dbReference>
<evidence type="ECO:0000256" key="1">
    <source>
        <dbReference type="ARBA" id="ARBA00004240"/>
    </source>
</evidence>
<dbReference type="PANTHER" id="PTHR15414">
    <property type="entry name" value="OS-9-RELATED"/>
    <property type="match status" value="1"/>
</dbReference>
<dbReference type="Pfam" id="PF07915">
    <property type="entry name" value="PRKCSH"/>
    <property type="match status" value="1"/>
</dbReference>
<dbReference type="AlphaFoldDB" id="A0A0N5AW47"/>
<dbReference type="Gene3D" id="2.70.130.10">
    <property type="entry name" value="Mannose-6-phosphate receptor binding domain"/>
    <property type="match status" value="1"/>
</dbReference>
<evidence type="ECO:0000256" key="3">
    <source>
        <dbReference type="ARBA" id="ARBA00022824"/>
    </source>
</evidence>
<dbReference type="InterPro" id="IPR009011">
    <property type="entry name" value="Man6P_isomerase_rcpt-bd_dom_sf"/>
</dbReference>
<reference evidence="9" key="1">
    <citation type="submission" date="2017-02" db="UniProtKB">
        <authorList>
            <consortium name="WormBaseParasite"/>
        </authorList>
    </citation>
    <scope>IDENTIFICATION</scope>
</reference>
<keyword evidence="2 6" id="KW-0732">Signal</keyword>
<keyword evidence="8" id="KW-1185">Reference proteome</keyword>
<keyword evidence="4" id="KW-1015">Disulfide bond</keyword>
<protein>
    <submittedName>
        <fullName evidence="9">PRKCSH domain-containing protein</fullName>
    </submittedName>
</protein>
<evidence type="ECO:0000259" key="7">
    <source>
        <dbReference type="PROSITE" id="PS51914"/>
    </source>
</evidence>
<keyword evidence="5" id="KW-0175">Coiled coil</keyword>
<dbReference type="PANTHER" id="PTHR15414:SF5">
    <property type="entry name" value="PROTEIN OS-9"/>
    <property type="match status" value="1"/>
</dbReference>
<dbReference type="WBParaSite" id="SMUV_0000913201-mRNA-1">
    <property type="protein sequence ID" value="SMUV_0000913201-mRNA-1"/>
    <property type="gene ID" value="SMUV_0000913201"/>
</dbReference>
<feature type="domain" description="MRH" evidence="7">
    <location>
        <begin position="113"/>
        <end position="231"/>
    </location>
</feature>
<keyword evidence="3" id="KW-0256">Endoplasmic reticulum</keyword>
<dbReference type="GO" id="GO:0030970">
    <property type="term" value="P:retrograde protein transport, ER to cytosol"/>
    <property type="evidence" value="ECO:0007669"/>
    <property type="project" value="TreeGrafter"/>
</dbReference>
<evidence type="ECO:0000313" key="8">
    <source>
        <dbReference type="Proteomes" id="UP000046393"/>
    </source>
</evidence>
<feature type="chain" id="PRO_5005893466" evidence="6">
    <location>
        <begin position="21"/>
        <end position="786"/>
    </location>
</feature>
<evidence type="ECO:0000256" key="5">
    <source>
        <dbReference type="SAM" id="Coils"/>
    </source>
</evidence>
<feature type="signal peptide" evidence="6">
    <location>
        <begin position="1"/>
        <end position="20"/>
    </location>
</feature>
<dbReference type="InterPro" id="IPR044865">
    <property type="entry name" value="MRH_dom"/>
</dbReference>
<dbReference type="PROSITE" id="PS51914">
    <property type="entry name" value="MRH"/>
    <property type="match status" value="1"/>
</dbReference>
<dbReference type="GO" id="GO:0030968">
    <property type="term" value="P:endoplasmic reticulum unfolded protein response"/>
    <property type="evidence" value="ECO:0007669"/>
    <property type="project" value="InterPro"/>
</dbReference>